<proteinExistence type="predicted"/>
<evidence type="ECO:0000256" key="1">
    <source>
        <dbReference type="ARBA" id="ARBA00004370"/>
    </source>
</evidence>
<evidence type="ECO:0000313" key="8">
    <source>
        <dbReference type="Proteomes" id="UP000634455"/>
    </source>
</evidence>
<dbReference type="CDD" id="cd06339">
    <property type="entry name" value="PBP1_YraM_LppC_lipoprotein-like"/>
    <property type="match status" value="1"/>
</dbReference>
<accession>A0ABQ3D006</accession>
<gene>
    <name evidence="7" type="ORF">GCM10008927_13970</name>
</gene>
<dbReference type="InterPro" id="IPR051010">
    <property type="entry name" value="BCAA_transport"/>
</dbReference>
<dbReference type="Pfam" id="PF01094">
    <property type="entry name" value="ANF_receptor"/>
    <property type="match status" value="1"/>
</dbReference>
<feature type="domain" description="Receptor ligand binding region" evidence="6">
    <location>
        <begin position="85"/>
        <end position="371"/>
    </location>
</feature>
<reference evidence="8" key="1">
    <citation type="journal article" date="2019" name="Int. J. Syst. Evol. Microbiol.">
        <title>The Global Catalogue of Microorganisms (GCM) 10K type strain sequencing project: providing services to taxonomists for standard genome sequencing and annotation.</title>
        <authorList>
            <consortium name="The Broad Institute Genomics Platform"/>
            <consortium name="The Broad Institute Genome Sequencing Center for Infectious Disease"/>
            <person name="Wu L."/>
            <person name="Ma J."/>
        </authorList>
    </citation>
    <scope>NUCLEOTIDE SEQUENCE [LARGE SCALE GENOMIC DNA]</scope>
    <source>
        <strain evidence="8">KCTC 32465</strain>
    </source>
</reference>
<keyword evidence="8" id="KW-1185">Reference proteome</keyword>
<evidence type="ECO:0000256" key="5">
    <source>
        <dbReference type="ARBA" id="ARBA00023136"/>
    </source>
</evidence>
<keyword evidence="4" id="KW-1133">Transmembrane helix</keyword>
<dbReference type="SUPFAM" id="SSF53822">
    <property type="entry name" value="Periplasmic binding protein-like I"/>
    <property type="match status" value="1"/>
</dbReference>
<dbReference type="EMBL" id="BMZF01000003">
    <property type="protein sequence ID" value="GHA50206.1"/>
    <property type="molecule type" value="Genomic_DNA"/>
</dbReference>
<dbReference type="Gene3D" id="3.40.50.2300">
    <property type="match status" value="2"/>
</dbReference>
<dbReference type="InterPro" id="IPR001828">
    <property type="entry name" value="ANF_lig-bd_rcpt"/>
</dbReference>
<dbReference type="PANTHER" id="PTHR30483:SF6">
    <property type="entry name" value="PERIPLASMIC BINDING PROTEIN OF ABC TRANSPORTER FOR NATURAL AMINO ACIDS"/>
    <property type="match status" value="1"/>
</dbReference>
<comment type="caution">
    <text evidence="7">The sequence shown here is derived from an EMBL/GenBank/DDBJ whole genome shotgun (WGS) entry which is preliminary data.</text>
</comment>
<dbReference type="PANTHER" id="PTHR30483">
    <property type="entry name" value="LEUCINE-SPECIFIC-BINDING PROTEIN"/>
    <property type="match status" value="1"/>
</dbReference>
<protein>
    <submittedName>
        <fullName evidence="7">Penicillin-binding protein activator</fullName>
    </submittedName>
</protein>
<evidence type="ECO:0000259" key="6">
    <source>
        <dbReference type="Pfam" id="PF01094"/>
    </source>
</evidence>
<sequence>MHQGFGTVSKIRQSIGFAAIGILLSACEVPITPSIGSDTEDTGQTINANETVKVALLVPAGSGDGNLEKLANNFVQAARLATQDYSDVKIDLTVYSTGGNSGQAAGVAKTAVANGAKIIVGPLFAESVNATGNAVASQNVNVLSFSNNTAIAGGNVFVMGDTFENKANRVVKYAASKGYRRIATVSAQNTVGEISASAVKSAAAKANVTYTGNYSYEMSPAGLSAAAPAIASNVKSSGTTAIVLTADSDTGLPFVGRMLPAAGVSPASVKYLGITRWDIPSTNLAAPGLVGGWFTTPDIVSAQQFNARFTQAYGGAPHPLAGLAYDGVSAVAKLLQTGSSKALTKSALTRRGGFRGTTGVFRFNKDGTNERALAIAEGNGKTFRIISGAPTSFSGAGS</sequence>
<organism evidence="7 8">
    <name type="scientific">Paramylibacter ulvae</name>
    <dbReference type="NCBI Taxonomy" id="1651968"/>
    <lineage>
        <taxon>Bacteria</taxon>
        <taxon>Pseudomonadati</taxon>
        <taxon>Pseudomonadota</taxon>
        <taxon>Alphaproteobacteria</taxon>
        <taxon>Rhodobacterales</taxon>
        <taxon>Paracoccaceae</taxon>
        <taxon>Paramylibacter</taxon>
    </lineage>
</organism>
<evidence type="ECO:0000256" key="3">
    <source>
        <dbReference type="ARBA" id="ARBA00022970"/>
    </source>
</evidence>
<dbReference type="Proteomes" id="UP000634455">
    <property type="component" value="Unassembled WGS sequence"/>
</dbReference>
<keyword evidence="2" id="KW-0812">Transmembrane</keyword>
<evidence type="ECO:0000256" key="2">
    <source>
        <dbReference type="ARBA" id="ARBA00022692"/>
    </source>
</evidence>
<evidence type="ECO:0000313" key="7">
    <source>
        <dbReference type="EMBL" id="GHA50206.1"/>
    </source>
</evidence>
<dbReference type="InterPro" id="IPR028082">
    <property type="entry name" value="Peripla_BP_I"/>
</dbReference>
<keyword evidence="5" id="KW-0472">Membrane</keyword>
<dbReference type="RefSeq" id="WP_189639877.1">
    <property type="nucleotide sequence ID" value="NZ_BMZF01000003.1"/>
</dbReference>
<keyword evidence="3" id="KW-0813">Transport</keyword>
<keyword evidence="3" id="KW-0029">Amino-acid transport</keyword>
<comment type="subcellular location">
    <subcellularLocation>
        <location evidence="1">Membrane</location>
    </subcellularLocation>
</comment>
<evidence type="ECO:0000256" key="4">
    <source>
        <dbReference type="ARBA" id="ARBA00022989"/>
    </source>
</evidence>
<name>A0ABQ3D006_9RHOB</name>